<keyword evidence="3" id="KW-1185">Reference proteome</keyword>
<dbReference type="Proteomes" id="UP001279734">
    <property type="component" value="Unassembled WGS sequence"/>
</dbReference>
<feature type="compositionally biased region" description="Polar residues" evidence="1">
    <location>
        <begin position="106"/>
        <end position="115"/>
    </location>
</feature>
<gene>
    <name evidence="2" type="ORF">Nepgr_030861</name>
</gene>
<reference evidence="2" key="1">
    <citation type="submission" date="2023-05" db="EMBL/GenBank/DDBJ databases">
        <title>Nepenthes gracilis genome sequencing.</title>
        <authorList>
            <person name="Fukushima K."/>
        </authorList>
    </citation>
    <scope>NUCLEOTIDE SEQUENCE</scope>
    <source>
        <strain evidence="2">SING2019-196</strain>
    </source>
</reference>
<dbReference type="AlphaFoldDB" id="A0AAD3THC6"/>
<accession>A0AAD3THC6</accession>
<organism evidence="2 3">
    <name type="scientific">Nepenthes gracilis</name>
    <name type="common">Slender pitcher plant</name>
    <dbReference type="NCBI Taxonomy" id="150966"/>
    <lineage>
        <taxon>Eukaryota</taxon>
        <taxon>Viridiplantae</taxon>
        <taxon>Streptophyta</taxon>
        <taxon>Embryophyta</taxon>
        <taxon>Tracheophyta</taxon>
        <taxon>Spermatophyta</taxon>
        <taxon>Magnoliopsida</taxon>
        <taxon>eudicotyledons</taxon>
        <taxon>Gunneridae</taxon>
        <taxon>Pentapetalae</taxon>
        <taxon>Caryophyllales</taxon>
        <taxon>Nepenthaceae</taxon>
        <taxon>Nepenthes</taxon>
    </lineage>
</organism>
<evidence type="ECO:0000256" key="1">
    <source>
        <dbReference type="SAM" id="MobiDB-lite"/>
    </source>
</evidence>
<protein>
    <submittedName>
        <fullName evidence="2">Uncharacterized protein</fullName>
    </submittedName>
</protein>
<sequence>MPQQEATLAMPRQQFHDWKTNQVKADRQRSQTAFKLISEESYPIRRQQLTLAVRISSSDRPPAFQYKKDARIGLSHIQQIEQLINRQQHATTAGPPKTHQFVHVSKSPTQPLNQTRSSPSRKREREETGRHKCQYTSHQFGIPDNKCHFGHKGAQGLTGLNTHPGPPLQIT</sequence>
<proteinExistence type="predicted"/>
<comment type="caution">
    <text evidence="2">The sequence shown here is derived from an EMBL/GenBank/DDBJ whole genome shotgun (WGS) entry which is preliminary data.</text>
</comment>
<feature type="compositionally biased region" description="Basic and acidic residues" evidence="1">
    <location>
        <begin position="121"/>
        <end position="130"/>
    </location>
</feature>
<evidence type="ECO:0000313" key="2">
    <source>
        <dbReference type="EMBL" id="GMH29018.1"/>
    </source>
</evidence>
<dbReference type="EMBL" id="BSYO01000035">
    <property type="protein sequence ID" value="GMH29018.1"/>
    <property type="molecule type" value="Genomic_DNA"/>
</dbReference>
<feature type="region of interest" description="Disordered" evidence="1">
    <location>
        <begin position="86"/>
        <end position="131"/>
    </location>
</feature>
<evidence type="ECO:0000313" key="3">
    <source>
        <dbReference type="Proteomes" id="UP001279734"/>
    </source>
</evidence>
<name>A0AAD3THC6_NEPGR</name>